<evidence type="ECO:0000256" key="1">
    <source>
        <dbReference type="SAM" id="MobiDB-lite"/>
    </source>
</evidence>
<dbReference type="AlphaFoldDB" id="A0AAD6ULM8"/>
<evidence type="ECO:0000313" key="3">
    <source>
        <dbReference type="EMBL" id="KAJ7100866.1"/>
    </source>
</evidence>
<keyword evidence="4" id="KW-1185">Reference proteome</keyword>
<dbReference type="Proteomes" id="UP001222325">
    <property type="component" value="Unassembled WGS sequence"/>
</dbReference>
<sequence length="324" mass="34016">MSSPFSIIDDRDEQSVSYIGTWVVGGTYEGSTSSLTVGDSLEVSFTGTRISVYGTLDATSAGVQTAYAIDNSSPANVTAPESSYGVDSTSMEKQLFWQSDALPNKTHTLTVTMNKVNGVPGGDGEGTVWFDYFNVTGAGPTSTGRPRVSGKKSNLPGIIAAIVVVTLAILCGLLFLLLRRPRRKKRDSCKFPIEADPTIEPFITSIPAPSTPTPSGVPVALPLLGGHPANIAPSRSARPRPPSGPRVSSSSSSRREFATIAPTASIIEPEGRRREGVSTGSYEQRPRGAAAPAPPAIRHADSVRQVDPGDSTSTGDSPPVYTLK</sequence>
<proteinExistence type="predicted"/>
<accession>A0AAD6ULM8</accession>
<gene>
    <name evidence="3" type="ORF">B0H15DRAFT_944155</name>
</gene>
<name>A0AAD6ULM8_9AGAR</name>
<keyword evidence="2" id="KW-0812">Transmembrane</keyword>
<protein>
    <recommendedName>
        <fullName evidence="5">Transmembrane protein</fullName>
    </recommendedName>
</protein>
<dbReference type="Gene3D" id="2.60.120.260">
    <property type="entry name" value="Galactose-binding domain-like"/>
    <property type="match status" value="1"/>
</dbReference>
<keyword evidence="2" id="KW-0472">Membrane</keyword>
<reference evidence="3" key="1">
    <citation type="submission" date="2023-03" db="EMBL/GenBank/DDBJ databases">
        <title>Massive genome expansion in bonnet fungi (Mycena s.s.) driven by repeated elements and novel gene families across ecological guilds.</title>
        <authorList>
            <consortium name="Lawrence Berkeley National Laboratory"/>
            <person name="Harder C.B."/>
            <person name="Miyauchi S."/>
            <person name="Viragh M."/>
            <person name="Kuo A."/>
            <person name="Thoen E."/>
            <person name="Andreopoulos B."/>
            <person name="Lu D."/>
            <person name="Skrede I."/>
            <person name="Drula E."/>
            <person name="Henrissat B."/>
            <person name="Morin E."/>
            <person name="Kohler A."/>
            <person name="Barry K."/>
            <person name="LaButti K."/>
            <person name="Morin E."/>
            <person name="Salamov A."/>
            <person name="Lipzen A."/>
            <person name="Mereny Z."/>
            <person name="Hegedus B."/>
            <person name="Baldrian P."/>
            <person name="Stursova M."/>
            <person name="Weitz H."/>
            <person name="Taylor A."/>
            <person name="Grigoriev I.V."/>
            <person name="Nagy L.G."/>
            <person name="Martin F."/>
            <person name="Kauserud H."/>
        </authorList>
    </citation>
    <scope>NUCLEOTIDE SEQUENCE</scope>
    <source>
        <strain evidence="3">CBHHK173m</strain>
    </source>
</reference>
<feature type="transmembrane region" description="Helical" evidence="2">
    <location>
        <begin position="155"/>
        <end position="178"/>
    </location>
</feature>
<evidence type="ECO:0008006" key="5">
    <source>
        <dbReference type="Google" id="ProtNLM"/>
    </source>
</evidence>
<keyword evidence="2" id="KW-1133">Transmembrane helix</keyword>
<feature type="region of interest" description="Disordered" evidence="1">
    <location>
        <begin position="202"/>
        <end position="324"/>
    </location>
</feature>
<comment type="caution">
    <text evidence="3">The sequence shown here is derived from an EMBL/GenBank/DDBJ whole genome shotgun (WGS) entry which is preliminary data.</text>
</comment>
<dbReference type="EMBL" id="JARJCN010000005">
    <property type="protein sequence ID" value="KAJ7100866.1"/>
    <property type="molecule type" value="Genomic_DNA"/>
</dbReference>
<evidence type="ECO:0000313" key="4">
    <source>
        <dbReference type="Proteomes" id="UP001222325"/>
    </source>
</evidence>
<evidence type="ECO:0000256" key="2">
    <source>
        <dbReference type="SAM" id="Phobius"/>
    </source>
</evidence>
<organism evidence="3 4">
    <name type="scientific">Mycena belliarum</name>
    <dbReference type="NCBI Taxonomy" id="1033014"/>
    <lineage>
        <taxon>Eukaryota</taxon>
        <taxon>Fungi</taxon>
        <taxon>Dikarya</taxon>
        <taxon>Basidiomycota</taxon>
        <taxon>Agaricomycotina</taxon>
        <taxon>Agaricomycetes</taxon>
        <taxon>Agaricomycetidae</taxon>
        <taxon>Agaricales</taxon>
        <taxon>Marasmiineae</taxon>
        <taxon>Mycenaceae</taxon>
        <taxon>Mycena</taxon>
    </lineage>
</organism>